<keyword evidence="1" id="KW-0472">Membrane</keyword>
<dbReference type="Pfam" id="PF04773">
    <property type="entry name" value="FecR"/>
    <property type="match status" value="1"/>
</dbReference>
<dbReference type="Proteomes" id="UP000060277">
    <property type="component" value="Chromosome"/>
</dbReference>
<dbReference type="PANTHER" id="PTHR30273">
    <property type="entry name" value="PERIPLASMIC SIGNAL SENSOR AND SIGMA FACTOR ACTIVATOR FECR-RELATED"/>
    <property type="match status" value="1"/>
</dbReference>
<feature type="transmembrane region" description="Helical" evidence="1">
    <location>
        <begin position="104"/>
        <end position="122"/>
    </location>
</feature>
<dbReference type="PIRSF" id="PIRSF018266">
    <property type="entry name" value="FecR"/>
    <property type="match status" value="1"/>
</dbReference>
<evidence type="ECO:0000256" key="1">
    <source>
        <dbReference type="SAM" id="Phobius"/>
    </source>
</evidence>
<evidence type="ECO:0000313" key="5">
    <source>
        <dbReference type="Proteomes" id="UP000060277"/>
    </source>
</evidence>
<gene>
    <name evidence="4" type="ORF">AT302_00365</name>
</gene>
<sequence length="340" mass="36557">MNTRDTSPAPLSDDLQRQARVWLRLLDSGDVTEVDAQAFRRWLDASADHKLAFNEVKHRWATLRTASGMYVERHPNAMPGAVAVPATPETPRPAVRQRSAGRRAFIGGALTVGAAAAVAGFYPDVLRRVMPDSLGADERTAVGEQRTLTLASQTVVTLNTQTSIRQGIQNGRTVSVTLLSGEAAVDLGGSAEPFTVSAGVGSARAQDGRFEVRYLDGKACVTCIDGTVQVSHPAGKRSLQAHQQVAYNDHVLSDVGNVNALAVAAWRRGELVFDQIRLVDVVAEINRYRSGRVVLVNEAARNQRVTGRFRIASLDAALAQLESTFDLNARSLPGGLLILS</sequence>
<organism evidence="4 5">
    <name type="scientific">Pandoraea norimbergensis</name>
    <dbReference type="NCBI Taxonomy" id="93219"/>
    <lineage>
        <taxon>Bacteria</taxon>
        <taxon>Pseudomonadati</taxon>
        <taxon>Pseudomonadota</taxon>
        <taxon>Betaproteobacteria</taxon>
        <taxon>Burkholderiales</taxon>
        <taxon>Burkholderiaceae</taxon>
        <taxon>Pandoraea</taxon>
    </lineage>
</organism>
<evidence type="ECO:0008006" key="6">
    <source>
        <dbReference type="Google" id="ProtNLM"/>
    </source>
</evidence>
<keyword evidence="1" id="KW-1133">Transmembrane helix</keyword>
<accession>A0ABN4JDE8</accession>
<dbReference type="RefSeq" id="WP_058375407.1">
    <property type="nucleotide sequence ID" value="NZ_CP013480.3"/>
</dbReference>
<dbReference type="Gene3D" id="2.60.120.1440">
    <property type="match status" value="1"/>
</dbReference>
<evidence type="ECO:0000259" key="2">
    <source>
        <dbReference type="Pfam" id="PF04773"/>
    </source>
</evidence>
<evidence type="ECO:0000313" key="4">
    <source>
        <dbReference type="EMBL" id="ALS58458.1"/>
    </source>
</evidence>
<dbReference type="Gene3D" id="3.55.50.30">
    <property type="match status" value="1"/>
</dbReference>
<dbReference type="InterPro" id="IPR006860">
    <property type="entry name" value="FecR"/>
</dbReference>
<feature type="domain" description="FecR N-terminal" evidence="3">
    <location>
        <begin position="17"/>
        <end position="57"/>
    </location>
</feature>
<dbReference type="EMBL" id="CP013480">
    <property type="protein sequence ID" value="ALS58458.1"/>
    <property type="molecule type" value="Genomic_DNA"/>
</dbReference>
<dbReference type="InterPro" id="IPR012373">
    <property type="entry name" value="Ferrdict_sens_TM"/>
</dbReference>
<protein>
    <recommendedName>
        <fullName evidence="6">Iron dicitrate transport regulator FecR</fullName>
    </recommendedName>
</protein>
<keyword evidence="5" id="KW-1185">Reference proteome</keyword>
<dbReference type="PANTHER" id="PTHR30273:SF2">
    <property type="entry name" value="PROTEIN FECR"/>
    <property type="match status" value="1"/>
</dbReference>
<name>A0ABN4JDE8_9BURK</name>
<feature type="domain" description="FecR protein" evidence="2">
    <location>
        <begin position="138"/>
        <end position="229"/>
    </location>
</feature>
<evidence type="ECO:0000259" key="3">
    <source>
        <dbReference type="Pfam" id="PF16220"/>
    </source>
</evidence>
<reference evidence="5" key="1">
    <citation type="submission" date="2015-12" db="EMBL/GenBank/DDBJ databases">
        <title>Complete genome sequence of Pandoraea norimbergensis DSM 11628.</title>
        <authorList>
            <person name="Ee R."/>
            <person name="Lim Y.-L."/>
            <person name="Yong D."/>
            <person name="Yin W.-F."/>
            <person name="Chan K.-G."/>
        </authorList>
    </citation>
    <scope>NUCLEOTIDE SEQUENCE [LARGE SCALE GENOMIC DNA]</scope>
    <source>
        <strain evidence="5">DSM 11628</strain>
    </source>
</reference>
<proteinExistence type="predicted"/>
<dbReference type="Pfam" id="PF16220">
    <property type="entry name" value="DUF4880"/>
    <property type="match status" value="1"/>
</dbReference>
<keyword evidence="1" id="KW-0812">Transmembrane</keyword>
<dbReference type="InterPro" id="IPR032623">
    <property type="entry name" value="FecR_N"/>
</dbReference>